<protein>
    <submittedName>
        <fullName evidence="1">Uncharacterized protein</fullName>
    </submittedName>
</protein>
<reference evidence="1" key="1">
    <citation type="journal article" date="2021" name="Proc. Natl. Acad. Sci. U.S.A.">
        <title>A Catalog of Tens of Thousands of Viruses from Human Metagenomes Reveals Hidden Associations with Chronic Diseases.</title>
        <authorList>
            <person name="Tisza M.J."/>
            <person name="Buck C.B."/>
        </authorList>
    </citation>
    <scope>NUCLEOTIDE SEQUENCE</scope>
    <source>
        <strain evidence="1">CtQmo6</strain>
    </source>
</reference>
<sequence length="37" mass="4159">MQLHKCPRNCGGEPDMLRGLFFALLHSPRLRGSGLCF</sequence>
<organism evidence="1">
    <name type="scientific">virus sp. ctQmo6</name>
    <dbReference type="NCBI Taxonomy" id="2827990"/>
    <lineage>
        <taxon>Viruses</taxon>
    </lineage>
</organism>
<accession>A0A8S5RFK6</accession>
<proteinExistence type="predicted"/>
<name>A0A8S5RFK6_9VIRU</name>
<dbReference type="EMBL" id="BK059102">
    <property type="protein sequence ID" value="DAE30160.1"/>
    <property type="molecule type" value="Genomic_DNA"/>
</dbReference>
<evidence type="ECO:0000313" key="1">
    <source>
        <dbReference type="EMBL" id="DAE30160.1"/>
    </source>
</evidence>